<accession>A0A5R8KKI0</accession>
<dbReference type="RefSeq" id="WP_138084373.1">
    <property type="nucleotide sequence ID" value="NZ_VAUV01000001.1"/>
</dbReference>
<name>A0A5R8KKI0_9BACT</name>
<reference evidence="1 2" key="1">
    <citation type="submission" date="2019-05" db="EMBL/GenBank/DDBJ databases">
        <title>Verrucobacter flavum gen. nov., sp. nov. a new member of the family Verrucomicrobiaceae.</title>
        <authorList>
            <person name="Szuroczki S."/>
            <person name="Abbaszade G."/>
            <person name="Szabo A."/>
            <person name="Felfoldi T."/>
            <person name="Schumann P."/>
            <person name="Boka K."/>
            <person name="Keki Z."/>
            <person name="Toumi M."/>
            <person name="Toth E."/>
        </authorList>
    </citation>
    <scope>NUCLEOTIDE SEQUENCE [LARGE SCALE GENOMIC DNA]</scope>
    <source>
        <strain evidence="1 2">MG-N-17</strain>
    </source>
</reference>
<evidence type="ECO:0000313" key="1">
    <source>
        <dbReference type="EMBL" id="TLD72750.1"/>
    </source>
</evidence>
<evidence type="ECO:0000313" key="2">
    <source>
        <dbReference type="Proteomes" id="UP000306196"/>
    </source>
</evidence>
<protein>
    <submittedName>
        <fullName evidence="1">Uncharacterized protein</fullName>
    </submittedName>
</protein>
<gene>
    <name evidence="1" type="ORF">FEM03_01360</name>
</gene>
<keyword evidence="2" id="KW-1185">Reference proteome</keyword>
<organism evidence="1 2">
    <name type="scientific">Phragmitibacter flavus</name>
    <dbReference type="NCBI Taxonomy" id="2576071"/>
    <lineage>
        <taxon>Bacteria</taxon>
        <taxon>Pseudomonadati</taxon>
        <taxon>Verrucomicrobiota</taxon>
        <taxon>Verrucomicrobiia</taxon>
        <taxon>Verrucomicrobiales</taxon>
        <taxon>Verrucomicrobiaceae</taxon>
        <taxon>Phragmitibacter</taxon>
    </lineage>
</organism>
<comment type="caution">
    <text evidence="1">The sequence shown here is derived from an EMBL/GenBank/DDBJ whole genome shotgun (WGS) entry which is preliminary data.</text>
</comment>
<dbReference type="AlphaFoldDB" id="A0A5R8KKI0"/>
<proteinExistence type="predicted"/>
<sequence length="287" mass="33139">MLIADEKPLLNATLAYCEITRAEPFDKNKYPNITRGSGADMIQNPMATITDMFYSKPDINFKNREFSLVPHGMEPRADVANITTLGFEDRFYQKDLAQVGKKLICFVVTAKEFGPEPPSKEHPIYDQYPIEKFTLCPKASIFHVLFKPVIFENDVHPGLYNLHLDWAESLRRYDQTPEDLRLKMLENYVRSNNPILGIHAVHLMARFFPAEAAKHFKDWLLAPAMLPEVRLALNQELCLKHGKGWLESQQHQQLVALLERDRPVTVEGTDLVRFLQRATGYWILDEK</sequence>
<dbReference type="Proteomes" id="UP000306196">
    <property type="component" value="Unassembled WGS sequence"/>
</dbReference>
<dbReference type="EMBL" id="VAUV01000001">
    <property type="protein sequence ID" value="TLD72750.1"/>
    <property type="molecule type" value="Genomic_DNA"/>
</dbReference>